<dbReference type="Pfam" id="PF00534">
    <property type="entry name" value="Glycos_transf_1"/>
    <property type="match status" value="1"/>
</dbReference>
<feature type="domain" description="Glycosyl transferase family 1" evidence="1">
    <location>
        <begin position="162"/>
        <end position="300"/>
    </location>
</feature>
<accession>A0A6M3LPF5</accession>
<sequence length="358" mass="41499">MKILFYQDIPSLNSTLLTWTLIEELRLRGHMVDYGKPDPKFNLSFDWVHGSGADSWPALNYARKMGSRCHIHLEGVPYWRIGYENAIDWGYDQNHTPEEIKEYRRHYGSWMSTAFLADSCTVNGANQVKAIEWMFEAKLPNCHLISCGADARFALTLPDWPKLNYMVTVSRLEPNKKVFLIAKALALLVDQGIKVPPWMIIGYGTKEQFNKIHEICKGKIEIWWRFNYGAAKWRWIKRARMMLCGWSGIPPAEGILCKVPALSFNHPDIIEMYEDTIWWAHDNSIENYANRVKWLLEKTKPAPETGVPEWTKVSQKTVHALNRLTGRLKFEGQPELYACTQEQAAEHFEKIFMEGMGK</sequence>
<evidence type="ECO:0000313" key="2">
    <source>
        <dbReference type="EMBL" id="QJA94951.1"/>
    </source>
</evidence>
<dbReference type="Gene3D" id="3.40.50.2000">
    <property type="entry name" value="Glycogen Phosphorylase B"/>
    <property type="match status" value="1"/>
</dbReference>
<keyword evidence="2" id="KW-0808">Transferase</keyword>
<dbReference type="SUPFAM" id="SSF53756">
    <property type="entry name" value="UDP-Glycosyltransferase/glycogen phosphorylase"/>
    <property type="match status" value="1"/>
</dbReference>
<dbReference type="InterPro" id="IPR001296">
    <property type="entry name" value="Glyco_trans_1"/>
</dbReference>
<proteinExistence type="predicted"/>
<organism evidence="2">
    <name type="scientific">viral metagenome</name>
    <dbReference type="NCBI Taxonomy" id="1070528"/>
    <lineage>
        <taxon>unclassified sequences</taxon>
        <taxon>metagenomes</taxon>
        <taxon>organismal metagenomes</taxon>
    </lineage>
</organism>
<reference evidence="2" key="1">
    <citation type="submission" date="2020-03" db="EMBL/GenBank/DDBJ databases">
        <title>The deep terrestrial virosphere.</title>
        <authorList>
            <person name="Holmfeldt K."/>
            <person name="Nilsson E."/>
            <person name="Simone D."/>
            <person name="Lopez-Fernandez M."/>
            <person name="Wu X."/>
            <person name="de Brujin I."/>
            <person name="Lundin D."/>
            <person name="Andersson A."/>
            <person name="Bertilsson S."/>
            <person name="Dopson M."/>
        </authorList>
    </citation>
    <scope>NUCLEOTIDE SEQUENCE</scope>
    <source>
        <strain evidence="2">MM415B03695</strain>
    </source>
</reference>
<dbReference type="EMBL" id="MT143274">
    <property type="protein sequence ID" value="QJA94951.1"/>
    <property type="molecule type" value="Genomic_DNA"/>
</dbReference>
<evidence type="ECO:0000259" key="1">
    <source>
        <dbReference type="Pfam" id="PF00534"/>
    </source>
</evidence>
<gene>
    <name evidence="2" type="ORF">MM415B03695_0008</name>
</gene>
<dbReference type="GO" id="GO:0016757">
    <property type="term" value="F:glycosyltransferase activity"/>
    <property type="evidence" value="ECO:0007669"/>
    <property type="project" value="InterPro"/>
</dbReference>
<protein>
    <submittedName>
        <fullName evidence="2">Putative glycosyltransferase</fullName>
    </submittedName>
</protein>
<name>A0A6M3LPF5_9ZZZZ</name>
<dbReference type="AlphaFoldDB" id="A0A6M3LPF5"/>